<dbReference type="CDD" id="cd02440">
    <property type="entry name" value="AdoMet_MTases"/>
    <property type="match status" value="1"/>
</dbReference>
<dbReference type="InterPro" id="IPR041698">
    <property type="entry name" value="Methyltransf_25"/>
</dbReference>
<dbReference type="EMBL" id="JAPNTZ010000004">
    <property type="protein sequence ID" value="MCY1138644.1"/>
    <property type="molecule type" value="Genomic_DNA"/>
</dbReference>
<name>A0ABT4AWP6_9ACTN</name>
<dbReference type="GO" id="GO:0032259">
    <property type="term" value="P:methylation"/>
    <property type="evidence" value="ECO:0007669"/>
    <property type="project" value="UniProtKB-KW"/>
</dbReference>
<dbReference type="InterPro" id="IPR029063">
    <property type="entry name" value="SAM-dependent_MTases_sf"/>
</dbReference>
<dbReference type="Pfam" id="PF13649">
    <property type="entry name" value="Methyltransf_25"/>
    <property type="match status" value="1"/>
</dbReference>
<dbReference type="PANTHER" id="PTHR43861:SF3">
    <property type="entry name" value="PUTATIVE (AFU_ORTHOLOGUE AFUA_2G14390)-RELATED"/>
    <property type="match status" value="1"/>
</dbReference>
<feature type="domain" description="Methyltransferase" evidence="2">
    <location>
        <begin position="41"/>
        <end position="133"/>
    </location>
</feature>
<sequence>MVNRGEFEDPRLVEVYDAETVWGWDDDLFMALLAERDAPRVLDFGCGTGRLAIAMAAAGHEVTAIEPARAALDAARRKPGAEAVHWIAGAVEAVPSRAFEAVLMTNHVAQSFVSDEQWLSTLRVLRRALVAGGRLIFDSRDPEGRPWVAWNPADSRRPVVLPDGDVVDTWMTVDSVKGSTVDVTRHYVFTHSDERRSSTTLRFRSESELRITVEAAGFDVDRLYGGWAREPVGTGDDGELIAVAMARPQGR</sequence>
<evidence type="ECO:0000259" key="2">
    <source>
        <dbReference type="Pfam" id="PF13649"/>
    </source>
</evidence>
<protein>
    <submittedName>
        <fullName evidence="3">Class I SAM-dependent methyltransferase</fullName>
    </submittedName>
</protein>
<keyword evidence="3" id="KW-0489">Methyltransferase</keyword>
<proteinExistence type="predicted"/>
<dbReference type="RefSeq" id="WP_267562702.1">
    <property type="nucleotide sequence ID" value="NZ_JAPNTZ010000004.1"/>
</dbReference>
<dbReference type="GO" id="GO:0008168">
    <property type="term" value="F:methyltransferase activity"/>
    <property type="evidence" value="ECO:0007669"/>
    <property type="project" value="UniProtKB-KW"/>
</dbReference>
<dbReference type="PANTHER" id="PTHR43861">
    <property type="entry name" value="TRANS-ACONITATE 2-METHYLTRANSFERASE-RELATED"/>
    <property type="match status" value="1"/>
</dbReference>
<gene>
    <name evidence="3" type="ORF">OWR29_11605</name>
</gene>
<accession>A0ABT4AWP6</accession>
<dbReference type="Proteomes" id="UP001151002">
    <property type="component" value="Unassembled WGS sequence"/>
</dbReference>
<evidence type="ECO:0000313" key="3">
    <source>
        <dbReference type="EMBL" id="MCY1138644.1"/>
    </source>
</evidence>
<organism evidence="3 4">
    <name type="scientific">Paractinoplanes pyxinae</name>
    <dbReference type="NCBI Taxonomy" id="2997416"/>
    <lineage>
        <taxon>Bacteria</taxon>
        <taxon>Bacillati</taxon>
        <taxon>Actinomycetota</taxon>
        <taxon>Actinomycetes</taxon>
        <taxon>Micromonosporales</taxon>
        <taxon>Micromonosporaceae</taxon>
        <taxon>Paractinoplanes</taxon>
    </lineage>
</organism>
<reference evidence="3" key="1">
    <citation type="submission" date="2022-11" db="EMBL/GenBank/DDBJ databases">
        <authorList>
            <person name="Somphong A."/>
            <person name="Phongsopitanun W."/>
        </authorList>
    </citation>
    <scope>NUCLEOTIDE SEQUENCE</scope>
    <source>
        <strain evidence="3">Pm04-4</strain>
    </source>
</reference>
<evidence type="ECO:0000256" key="1">
    <source>
        <dbReference type="ARBA" id="ARBA00022679"/>
    </source>
</evidence>
<comment type="caution">
    <text evidence="3">The sequence shown here is derived from an EMBL/GenBank/DDBJ whole genome shotgun (WGS) entry which is preliminary data.</text>
</comment>
<dbReference type="SUPFAM" id="SSF53335">
    <property type="entry name" value="S-adenosyl-L-methionine-dependent methyltransferases"/>
    <property type="match status" value="1"/>
</dbReference>
<keyword evidence="4" id="KW-1185">Reference proteome</keyword>
<dbReference type="Gene3D" id="3.40.50.150">
    <property type="entry name" value="Vaccinia Virus protein VP39"/>
    <property type="match status" value="1"/>
</dbReference>
<keyword evidence="1" id="KW-0808">Transferase</keyword>
<evidence type="ECO:0000313" key="4">
    <source>
        <dbReference type="Proteomes" id="UP001151002"/>
    </source>
</evidence>